<dbReference type="InterPro" id="IPR046848">
    <property type="entry name" value="E_motif"/>
</dbReference>
<gene>
    <name evidence="5" type="primary">LOC120251888</name>
</gene>
<dbReference type="PROSITE" id="PS51375">
    <property type="entry name" value="PPR"/>
    <property type="match status" value="3"/>
</dbReference>
<dbReference type="FunFam" id="1.25.40.10:FF:000348">
    <property type="entry name" value="Pentatricopeptide repeat-containing protein chloroplastic"/>
    <property type="match status" value="1"/>
</dbReference>
<keyword evidence="4" id="KW-1185">Reference proteome</keyword>
<accession>A0AB40ANV6</accession>
<dbReference type="NCBIfam" id="TIGR00756">
    <property type="entry name" value="PPR"/>
    <property type="match status" value="3"/>
</dbReference>
<dbReference type="PANTHER" id="PTHR47926:SF365">
    <property type="entry name" value="DYW DOMAIN-CONTAINING PROTEIN"/>
    <property type="match status" value="1"/>
</dbReference>
<dbReference type="GO" id="GO:0009451">
    <property type="term" value="P:RNA modification"/>
    <property type="evidence" value="ECO:0007669"/>
    <property type="project" value="InterPro"/>
</dbReference>
<evidence type="ECO:0000256" key="3">
    <source>
        <dbReference type="SAM" id="MobiDB-lite"/>
    </source>
</evidence>
<evidence type="ECO:0000256" key="2">
    <source>
        <dbReference type="PROSITE-ProRule" id="PRU00708"/>
    </source>
</evidence>
<dbReference type="Pfam" id="PF01535">
    <property type="entry name" value="PPR"/>
    <property type="match status" value="3"/>
</dbReference>
<dbReference type="Pfam" id="PF13041">
    <property type="entry name" value="PPR_2"/>
    <property type="match status" value="1"/>
</dbReference>
<evidence type="ECO:0000313" key="5">
    <source>
        <dbReference type="RefSeq" id="XP_039116473.1"/>
    </source>
</evidence>
<feature type="compositionally biased region" description="Low complexity" evidence="3">
    <location>
        <begin position="14"/>
        <end position="27"/>
    </location>
</feature>
<dbReference type="Pfam" id="PF20431">
    <property type="entry name" value="E_motif"/>
    <property type="match status" value="1"/>
</dbReference>
<organism evidence="4 5">
    <name type="scientific">Dioscorea cayennensis subsp. rotundata</name>
    <name type="common">White Guinea yam</name>
    <name type="synonym">Dioscorea rotundata</name>
    <dbReference type="NCBI Taxonomy" id="55577"/>
    <lineage>
        <taxon>Eukaryota</taxon>
        <taxon>Viridiplantae</taxon>
        <taxon>Streptophyta</taxon>
        <taxon>Embryophyta</taxon>
        <taxon>Tracheophyta</taxon>
        <taxon>Spermatophyta</taxon>
        <taxon>Magnoliopsida</taxon>
        <taxon>Liliopsida</taxon>
        <taxon>Dioscoreales</taxon>
        <taxon>Dioscoreaceae</taxon>
        <taxon>Dioscorea</taxon>
    </lineage>
</organism>
<dbReference type="Gene3D" id="1.25.40.10">
    <property type="entry name" value="Tetratricopeptide repeat domain"/>
    <property type="match status" value="3"/>
</dbReference>
<dbReference type="Proteomes" id="UP001515500">
    <property type="component" value="Chromosome 20"/>
</dbReference>
<feature type="repeat" description="PPR" evidence="2">
    <location>
        <begin position="198"/>
        <end position="228"/>
    </location>
</feature>
<dbReference type="FunFam" id="1.25.40.10:FF:001093">
    <property type="entry name" value="Pentatricopeptide repeat-containing protein At2g34400"/>
    <property type="match status" value="1"/>
</dbReference>
<evidence type="ECO:0000256" key="1">
    <source>
        <dbReference type="ARBA" id="ARBA00022737"/>
    </source>
</evidence>
<evidence type="ECO:0000313" key="4">
    <source>
        <dbReference type="Proteomes" id="UP001515500"/>
    </source>
</evidence>
<reference evidence="5" key="1">
    <citation type="submission" date="2025-08" db="UniProtKB">
        <authorList>
            <consortium name="RefSeq"/>
        </authorList>
    </citation>
    <scope>IDENTIFICATION</scope>
</reference>
<dbReference type="RefSeq" id="XP_039116473.1">
    <property type="nucleotide sequence ID" value="XM_039260539.1"/>
</dbReference>
<feature type="region of interest" description="Disordered" evidence="3">
    <location>
        <begin position="1"/>
        <end position="27"/>
    </location>
</feature>
<name>A0AB40ANV6_DIOCR</name>
<protein>
    <submittedName>
        <fullName evidence="5">Pentatricopeptide repeat-containing protein At3g51320-like</fullName>
    </submittedName>
</protein>
<dbReference type="GO" id="GO:0003723">
    <property type="term" value="F:RNA binding"/>
    <property type="evidence" value="ECO:0007669"/>
    <property type="project" value="InterPro"/>
</dbReference>
<feature type="repeat" description="PPR" evidence="2">
    <location>
        <begin position="331"/>
        <end position="365"/>
    </location>
</feature>
<dbReference type="InterPro" id="IPR011990">
    <property type="entry name" value="TPR-like_helical_dom_sf"/>
</dbReference>
<dbReference type="AlphaFoldDB" id="A0AB40ANV6"/>
<dbReference type="GeneID" id="120251888"/>
<dbReference type="PANTHER" id="PTHR47926">
    <property type="entry name" value="PENTATRICOPEPTIDE REPEAT-CONTAINING PROTEIN"/>
    <property type="match status" value="1"/>
</dbReference>
<dbReference type="InterPro" id="IPR046960">
    <property type="entry name" value="PPR_At4g14850-like_plant"/>
</dbReference>
<dbReference type="InterPro" id="IPR002885">
    <property type="entry name" value="PPR_rpt"/>
</dbReference>
<feature type="repeat" description="PPR" evidence="2">
    <location>
        <begin position="229"/>
        <end position="263"/>
    </location>
</feature>
<keyword evidence="1" id="KW-0677">Repeat</keyword>
<proteinExistence type="predicted"/>
<sequence length="560" mass="63320">MDSIISIPSRRQVSEPSTTSSSPELLSERPPYLYHPSLLPLRFSSSFRHLLQCQAHLTTSSLLRHPFAASRLLKLSSSLAPLAHTLLLFSHLPFPPYLCSFNILLKSLSLSPSPHLAVSFFSSMLRSGLIPDTFTFPPLAVSCARSASQTDVEVIHAQAIRRGADSVVIVCNSLIHAYAECGLVGHARVLFDEMPLRDLVSWNSLVDGYVKVRDLRSARCLFDRMPERDVVSWNIMISGCLKCRCPESGLELFREMERVGVLADVQTMVSIATACGRLGLIRYGRSVHGYFVRSFREKNNLIFETALVDMYSKCKRVDVARKVFDWIAEKNLVSWNTMILGHCMHACAQDGLALFDEMVQIGEEDSELKPDETTFVGILLGCSRAGLLDEGRRYFDEMTSIHSLKPTFAHYWCMANLHWSLGMVQEAEEVLMGMPEDTESQVWSTLFGSCRFRGDIELGEQIGKRLIELEPYNSSRYALLWNIYSVAERWEDVEKVKEMLKQRAVKTIPGHSLFDLKEIVHSFKAGDRSQPEMKDIYSMMDEIAARLKFRAQAHGHKLPV</sequence>